<dbReference type="AlphaFoldDB" id="A0AAN8FGA7"/>
<reference evidence="2 3" key="1">
    <citation type="submission" date="2019-10" db="EMBL/GenBank/DDBJ databases">
        <title>Assembly and Annotation for the nematode Trichostrongylus colubriformis.</title>
        <authorList>
            <person name="Martin J."/>
        </authorList>
    </citation>
    <scope>NUCLEOTIDE SEQUENCE [LARGE SCALE GENOMIC DNA]</scope>
    <source>
        <strain evidence="2">G859</strain>
        <tissue evidence="2">Whole worm</tissue>
    </source>
</reference>
<keyword evidence="3" id="KW-1185">Reference proteome</keyword>
<feature type="compositionally biased region" description="Basic and acidic residues" evidence="1">
    <location>
        <begin position="448"/>
        <end position="465"/>
    </location>
</feature>
<dbReference type="EMBL" id="WIXE01020927">
    <property type="protein sequence ID" value="KAK5968845.1"/>
    <property type="molecule type" value="Genomic_DNA"/>
</dbReference>
<evidence type="ECO:0000313" key="3">
    <source>
        <dbReference type="Proteomes" id="UP001331761"/>
    </source>
</evidence>
<organism evidence="2 3">
    <name type="scientific">Trichostrongylus colubriformis</name>
    <name type="common">Black scour worm</name>
    <dbReference type="NCBI Taxonomy" id="6319"/>
    <lineage>
        <taxon>Eukaryota</taxon>
        <taxon>Metazoa</taxon>
        <taxon>Ecdysozoa</taxon>
        <taxon>Nematoda</taxon>
        <taxon>Chromadorea</taxon>
        <taxon>Rhabditida</taxon>
        <taxon>Rhabditina</taxon>
        <taxon>Rhabditomorpha</taxon>
        <taxon>Strongyloidea</taxon>
        <taxon>Trichostrongylidae</taxon>
        <taxon>Trichostrongylus</taxon>
    </lineage>
</organism>
<feature type="region of interest" description="Disordered" evidence="1">
    <location>
        <begin position="438"/>
        <end position="477"/>
    </location>
</feature>
<name>A0AAN8FGA7_TRICO</name>
<evidence type="ECO:0000256" key="1">
    <source>
        <dbReference type="SAM" id="MobiDB-lite"/>
    </source>
</evidence>
<dbReference type="Proteomes" id="UP001331761">
    <property type="component" value="Unassembled WGS sequence"/>
</dbReference>
<evidence type="ECO:0000313" key="2">
    <source>
        <dbReference type="EMBL" id="KAK5968845.1"/>
    </source>
</evidence>
<sequence>MEKELTVNDFRRYLAESGREENLTMAENVDPSEVRAHFTQKEIRTVREQCVELLVYLQKTVNEILGESRMSKEKRNEIEREFERSIKKVEEVESGSKDGVGIPRDLEQEIIKIVRQKGIESREDWSEYIGTMERDGEVLTEICDLLNTDVLQVKRKIAEMKTWKHDEAMDAHGREENSRCTVDGGHIHRLQMPSTGQTYVGRWRRRSPSLASTTPAREDTGATVSEHFLTYLRSMACTDPGVFRGARSENFEEFIRRFKRKYEKVIRCEATLVEILGDDHLAGRAKNIFAALPRMTKEQGLDAVIEEMARLLSQDSTAGRMRALTKLRNLKMRPNQEVAEFCIGLEKLGRQANPHCTIEDRSLEYAQILLDNLSDWPEHFQLVGALHKVDPRRAYEEVKQLALSIEQSKIMFGSSRKIAGSNWRNRAAQYRSGGALTVINAGTGESGSSDRERREPTRSETRKIEGSPQHISQKTTPFSRPVPKAVIRLKLKMTESGYDMNGAISLMNFNGMPSGVTVTEEGQLRNIFSISSLSYHRVEGIVGKWATRCTFTSPLSTVIGM</sequence>
<gene>
    <name evidence="2" type="ORF">GCK32_006234</name>
</gene>
<comment type="caution">
    <text evidence="2">The sequence shown here is derived from an EMBL/GenBank/DDBJ whole genome shotgun (WGS) entry which is preliminary data.</text>
</comment>
<protein>
    <submittedName>
        <fullName evidence="2">Uncharacterized protein</fullName>
    </submittedName>
</protein>
<proteinExistence type="predicted"/>
<accession>A0AAN8FGA7</accession>